<dbReference type="SUPFAM" id="SSF46785">
    <property type="entry name" value="Winged helix' DNA-binding domain"/>
    <property type="match status" value="1"/>
</dbReference>
<accession>A0A5B2VB80</accession>
<evidence type="ECO:0000256" key="2">
    <source>
        <dbReference type="ARBA" id="ARBA00023125"/>
    </source>
</evidence>
<dbReference type="AlphaFoldDB" id="A0A5B2VB80"/>
<sequence length="220" mass="23797">MKRIAAWDEAPAPGLGHATYERLRDLILGGALPADTALQEKRLADQLGVSRTPVREAITRLVAEGLVVRNGGLTPVVRRLSIGDFVEILHVRRLLEVEAAGLAAEAGGSPELEAVRARIEGFRREAPSPDEHVAVDDLLHATITSLAGSRLLTDLVQGLRQRTKIFDMGQMPHRFEPGIVEHLAIIDAVLARDPDGAKAAMRAHLDNVLASVIARVHRLA</sequence>
<dbReference type="CDD" id="cd07377">
    <property type="entry name" value="WHTH_GntR"/>
    <property type="match status" value="1"/>
</dbReference>
<dbReference type="SUPFAM" id="SSF48008">
    <property type="entry name" value="GntR ligand-binding domain-like"/>
    <property type="match status" value="1"/>
</dbReference>
<dbReference type="Proteomes" id="UP000323142">
    <property type="component" value="Unassembled WGS sequence"/>
</dbReference>
<dbReference type="PRINTS" id="PR00035">
    <property type="entry name" value="HTHGNTR"/>
</dbReference>
<evidence type="ECO:0000259" key="4">
    <source>
        <dbReference type="PROSITE" id="PS50949"/>
    </source>
</evidence>
<dbReference type="InterPro" id="IPR008920">
    <property type="entry name" value="TF_FadR/GntR_C"/>
</dbReference>
<evidence type="ECO:0000256" key="1">
    <source>
        <dbReference type="ARBA" id="ARBA00023015"/>
    </source>
</evidence>
<keyword evidence="6" id="KW-1185">Reference proteome</keyword>
<dbReference type="InterPro" id="IPR036390">
    <property type="entry name" value="WH_DNA-bd_sf"/>
</dbReference>
<gene>
    <name evidence="5" type="ORF">F0L46_16545</name>
</gene>
<dbReference type="InterPro" id="IPR036388">
    <property type="entry name" value="WH-like_DNA-bd_sf"/>
</dbReference>
<name>A0A5B2VB80_9HYPH</name>
<evidence type="ECO:0000313" key="6">
    <source>
        <dbReference type="Proteomes" id="UP000323142"/>
    </source>
</evidence>
<proteinExistence type="predicted"/>
<dbReference type="InterPro" id="IPR000524">
    <property type="entry name" value="Tscrpt_reg_HTH_GntR"/>
</dbReference>
<dbReference type="EMBL" id="VUOA01000028">
    <property type="protein sequence ID" value="KAA2236311.1"/>
    <property type="molecule type" value="Genomic_DNA"/>
</dbReference>
<dbReference type="PROSITE" id="PS50949">
    <property type="entry name" value="HTH_GNTR"/>
    <property type="match status" value="1"/>
</dbReference>
<organism evidence="5 6">
    <name type="scientific">Salinarimonas soli</name>
    <dbReference type="NCBI Taxonomy" id="1638099"/>
    <lineage>
        <taxon>Bacteria</taxon>
        <taxon>Pseudomonadati</taxon>
        <taxon>Pseudomonadota</taxon>
        <taxon>Alphaproteobacteria</taxon>
        <taxon>Hyphomicrobiales</taxon>
        <taxon>Salinarimonadaceae</taxon>
        <taxon>Salinarimonas</taxon>
    </lineage>
</organism>
<dbReference type="PANTHER" id="PTHR43537:SF45">
    <property type="entry name" value="GNTR FAMILY REGULATORY PROTEIN"/>
    <property type="match status" value="1"/>
</dbReference>
<evidence type="ECO:0000256" key="3">
    <source>
        <dbReference type="ARBA" id="ARBA00023163"/>
    </source>
</evidence>
<reference evidence="5 6" key="1">
    <citation type="submission" date="2019-09" db="EMBL/GenBank/DDBJ databases">
        <title>Salinarimonas rosea gen. nov., sp. nov., a new member of the a-2 subgroup of the Proteobacteria.</title>
        <authorList>
            <person name="Liu J."/>
        </authorList>
    </citation>
    <scope>NUCLEOTIDE SEQUENCE [LARGE SCALE GENOMIC DNA]</scope>
    <source>
        <strain evidence="5 6">BN140002</strain>
    </source>
</reference>
<protein>
    <submittedName>
        <fullName evidence="5">GntR family transcriptional regulator</fullName>
    </submittedName>
</protein>
<evidence type="ECO:0000313" key="5">
    <source>
        <dbReference type="EMBL" id="KAA2236311.1"/>
    </source>
</evidence>
<keyword evidence="3" id="KW-0804">Transcription</keyword>
<dbReference type="RefSeq" id="WP_149819505.1">
    <property type="nucleotide sequence ID" value="NZ_VUOA01000028.1"/>
</dbReference>
<reference evidence="5 6" key="2">
    <citation type="submission" date="2019-09" db="EMBL/GenBank/DDBJ databases">
        <authorList>
            <person name="Jin C."/>
        </authorList>
    </citation>
    <scope>NUCLEOTIDE SEQUENCE [LARGE SCALE GENOMIC DNA]</scope>
    <source>
        <strain evidence="5 6">BN140002</strain>
    </source>
</reference>
<keyword evidence="2" id="KW-0238">DNA-binding</keyword>
<dbReference type="SMART" id="SM00895">
    <property type="entry name" value="FCD"/>
    <property type="match status" value="1"/>
</dbReference>
<dbReference type="InterPro" id="IPR011711">
    <property type="entry name" value="GntR_C"/>
</dbReference>
<dbReference type="PANTHER" id="PTHR43537">
    <property type="entry name" value="TRANSCRIPTIONAL REGULATOR, GNTR FAMILY"/>
    <property type="match status" value="1"/>
</dbReference>
<dbReference type="Gene3D" id="1.10.10.10">
    <property type="entry name" value="Winged helix-like DNA-binding domain superfamily/Winged helix DNA-binding domain"/>
    <property type="match status" value="1"/>
</dbReference>
<keyword evidence="1" id="KW-0805">Transcription regulation</keyword>
<dbReference type="GO" id="GO:0003700">
    <property type="term" value="F:DNA-binding transcription factor activity"/>
    <property type="evidence" value="ECO:0007669"/>
    <property type="project" value="InterPro"/>
</dbReference>
<dbReference type="Pfam" id="PF07729">
    <property type="entry name" value="FCD"/>
    <property type="match status" value="1"/>
</dbReference>
<dbReference type="SMART" id="SM00345">
    <property type="entry name" value="HTH_GNTR"/>
    <property type="match status" value="1"/>
</dbReference>
<dbReference type="GO" id="GO:0003677">
    <property type="term" value="F:DNA binding"/>
    <property type="evidence" value="ECO:0007669"/>
    <property type="project" value="UniProtKB-KW"/>
</dbReference>
<dbReference type="Pfam" id="PF00392">
    <property type="entry name" value="GntR"/>
    <property type="match status" value="1"/>
</dbReference>
<dbReference type="Gene3D" id="1.20.120.530">
    <property type="entry name" value="GntR ligand-binding domain-like"/>
    <property type="match status" value="1"/>
</dbReference>
<dbReference type="OrthoDB" id="8114900at2"/>
<feature type="domain" description="HTH gntR-type" evidence="4">
    <location>
        <begin position="13"/>
        <end position="80"/>
    </location>
</feature>
<comment type="caution">
    <text evidence="5">The sequence shown here is derived from an EMBL/GenBank/DDBJ whole genome shotgun (WGS) entry which is preliminary data.</text>
</comment>